<evidence type="ECO:0000313" key="4">
    <source>
        <dbReference type="Proteomes" id="UP000077248"/>
    </source>
</evidence>
<feature type="chain" id="PRO_5008059607" description="Mid2 domain-containing protein" evidence="2">
    <location>
        <begin position="22"/>
        <end position="610"/>
    </location>
</feature>
<evidence type="ECO:0008006" key="5">
    <source>
        <dbReference type="Google" id="ProtNLM"/>
    </source>
</evidence>
<keyword evidence="1" id="KW-0472">Membrane</keyword>
<dbReference type="KEGG" id="aalt:CC77DRAFT_1040565"/>
<keyword evidence="4" id="KW-1185">Reference proteome</keyword>
<dbReference type="Proteomes" id="UP000077248">
    <property type="component" value="Unassembled WGS sequence"/>
</dbReference>
<dbReference type="RefSeq" id="XP_018386222.1">
    <property type="nucleotide sequence ID" value="XM_018527207.1"/>
</dbReference>
<organism evidence="3 4">
    <name type="scientific">Alternaria alternata</name>
    <name type="common">Alternaria rot fungus</name>
    <name type="synonym">Torula alternata</name>
    <dbReference type="NCBI Taxonomy" id="5599"/>
    <lineage>
        <taxon>Eukaryota</taxon>
        <taxon>Fungi</taxon>
        <taxon>Dikarya</taxon>
        <taxon>Ascomycota</taxon>
        <taxon>Pezizomycotina</taxon>
        <taxon>Dothideomycetes</taxon>
        <taxon>Pleosporomycetidae</taxon>
        <taxon>Pleosporales</taxon>
        <taxon>Pleosporineae</taxon>
        <taxon>Pleosporaceae</taxon>
        <taxon>Alternaria</taxon>
        <taxon>Alternaria sect. Alternaria</taxon>
        <taxon>Alternaria alternata complex</taxon>
    </lineage>
</organism>
<evidence type="ECO:0000256" key="2">
    <source>
        <dbReference type="SAM" id="SignalP"/>
    </source>
</evidence>
<reference evidence="3 4" key="1">
    <citation type="submission" date="2016-05" db="EMBL/GenBank/DDBJ databases">
        <title>Comparative analysis of secretome profiles of manganese(II)-oxidizing ascomycete fungi.</title>
        <authorList>
            <consortium name="DOE Joint Genome Institute"/>
            <person name="Zeiner C.A."/>
            <person name="Purvine S.O."/>
            <person name="Zink E.M."/>
            <person name="Wu S."/>
            <person name="Pasa-Tolic L."/>
            <person name="Chaput D.L."/>
            <person name="Haridas S."/>
            <person name="Grigoriev I.V."/>
            <person name="Santelli C.M."/>
            <person name="Hansel C.M."/>
        </authorList>
    </citation>
    <scope>NUCLEOTIDE SEQUENCE [LARGE SCALE GENOMIC DNA]</scope>
    <source>
        <strain evidence="3 4">SRC1lrK2f</strain>
    </source>
</reference>
<evidence type="ECO:0000256" key="1">
    <source>
        <dbReference type="SAM" id="Phobius"/>
    </source>
</evidence>
<keyword evidence="2" id="KW-0732">Signal</keyword>
<dbReference type="OMA" id="WGPTPNT"/>
<protein>
    <recommendedName>
        <fullName evidence="5">Mid2 domain-containing protein</fullName>
    </recommendedName>
</protein>
<gene>
    <name evidence="3" type="ORF">CC77DRAFT_1040565</name>
</gene>
<proteinExistence type="predicted"/>
<name>A0A177DNS5_ALTAL</name>
<dbReference type="GeneID" id="29112801"/>
<dbReference type="VEuPathDB" id="FungiDB:CC77DRAFT_1040565"/>
<feature type="transmembrane region" description="Helical" evidence="1">
    <location>
        <begin position="541"/>
        <end position="564"/>
    </location>
</feature>
<keyword evidence="1" id="KW-0812">Transmembrane</keyword>
<keyword evidence="1" id="KW-1133">Transmembrane helix</keyword>
<sequence length="610" mass="64426">MASLRTLLLACGALWASAAVAVLDSTVKVRNAPGQSTEDTYLAIGRGLAAASLEKRGNFSIPPMDIARSWSGATLLSVEVASNPSLNHDNKTLEVKAGIEVTCTKCYVKGVATAEVTIDGDFNATQLVQGAIDSVDTAVQNLTDQFEGYLDRAIERFNASDGIDASDFEYPTFELPFDLNVSAIPEANLRFQFDGMELYLEIGTVLSAGATYEITLFATQSPIGASIGQDLMLGAVLTVDLILAVEGAIDISSGFHVKLDDGVAINLPLFGDEVADMTVKGGKFEFLPVTLESASVSIAAALRIGAHCGLKVTAPETGIFEALKDFALPEVQAGIEVAVFANVAEFTTNVTYTPDDKECELKVIQEYNFAVGAIAGASVAVEFLNETKTWGPVAETSTAIFTTTLAEVCGIQGKPTMTQATITPAFERRQDLSAATISTVITRSGVSCKVPGLVNCPNSAQVTTSTTFESTMTTSVPSGVEATWPVETTDAVDETVAFGTQAKTMKAVSGKPTPYVAPPIEEGDDEGHRLTSTTGGVSNKVIIGVCVGLVLPILAAIIGAIIFFRRRKRYNAVGRPAAPMLAEPYTGLNDYTNQIHDSKSPNENIAEIQR</sequence>
<evidence type="ECO:0000313" key="3">
    <source>
        <dbReference type="EMBL" id="OAG20801.1"/>
    </source>
</evidence>
<dbReference type="EMBL" id="KV441478">
    <property type="protein sequence ID" value="OAG20801.1"/>
    <property type="molecule type" value="Genomic_DNA"/>
</dbReference>
<accession>A0A177DNS5</accession>
<feature type="signal peptide" evidence="2">
    <location>
        <begin position="1"/>
        <end position="21"/>
    </location>
</feature>
<dbReference type="AlphaFoldDB" id="A0A177DNS5"/>